<dbReference type="VEuPathDB" id="FungiDB:PSHT_01206"/>
<organism evidence="2 3">
    <name type="scientific">Puccinia striiformis</name>
    <dbReference type="NCBI Taxonomy" id="27350"/>
    <lineage>
        <taxon>Eukaryota</taxon>
        <taxon>Fungi</taxon>
        <taxon>Dikarya</taxon>
        <taxon>Basidiomycota</taxon>
        <taxon>Pucciniomycotina</taxon>
        <taxon>Pucciniomycetes</taxon>
        <taxon>Pucciniales</taxon>
        <taxon>Pucciniaceae</taxon>
        <taxon>Puccinia</taxon>
    </lineage>
</organism>
<dbReference type="EMBL" id="PKSM01000009">
    <property type="protein sequence ID" value="POW22484.1"/>
    <property type="molecule type" value="Genomic_DNA"/>
</dbReference>
<reference evidence="2 3" key="1">
    <citation type="submission" date="2017-12" db="EMBL/GenBank/DDBJ databases">
        <title>Gene loss provides genomic basis for host adaptation in cereal stripe rust fungi.</title>
        <authorList>
            <person name="Xia C."/>
        </authorList>
    </citation>
    <scope>NUCLEOTIDE SEQUENCE [LARGE SCALE GENOMIC DNA]</scope>
    <source>
        <strain evidence="2 3">93TX-2</strain>
    </source>
</reference>
<protein>
    <submittedName>
        <fullName evidence="2">Uncharacterized protein</fullName>
    </submittedName>
</protein>
<reference evidence="3" key="2">
    <citation type="journal article" date="2018" name="BMC Genomics">
        <title>Genomic insights into host adaptation between the wheat stripe rust pathogen (Puccinia striiformis f. sp. tritici) and the barley stripe rust pathogen (Puccinia striiformis f. sp. hordei).</title>
        <authorList>
            <person name="Xia C."/>
            <person name="Wang M."/>
            <person name="Yin C."/>
            <person name="Cornejo O.E."/>
            <person name="Hulbert S.H."/>
            <person name="Chen X."/>
        </authorList>
    </citation>
    <scope>NUCLEOTIDE SEQUENCE [LARGE SCALE GENOMIC DNA]</scope>
    <source>
        <strain evidence="3">93TX-2</strain>
    </source>
</reference>
<reference evidence="3" key="3">
    <citation type="journal article" date="2018" name="Mol. Plant Microbe Interact.">
        <title>Genome sequence resources for the wheat stripe rust pathogen (Puccinia striiformis f. sp. tritici) and the barley stripe rust pathogen (Puccinia striiformis f. sp. hordei).</title>
        <authorList>
            <person name="Xia C."/>
            <person name="Wang M."/>
            <person name="Yin C."/>
            <person name="Cornejo O.E."/>
            <person name="Hulbert S.H."/>
            <person name="Chen X."/>
        </authorList>
    </citation>
    <scope>NUCLEOTIDE SEQUENCE [LARGE SCALE GENOMIC DNA]</scope>
    <source>
        <strain evidence="3">93TX-2</strain>
    </source>
</reference>
<proteinExistence type="predicted"/>
<dbReference type="AlphaFoldDB" id="A0A2S4WL64"/>
<gene>
    <name evidence="2" type="ORF">PSHT_01206</name>
</gene>
<accession>A0A2S4WL64</accession>
<feature type="region of interest" description="Disordered" evidence="1">
    <location>
        <begin position="34"/>
        <end position="77"/>
    </location>
</feature>
<dbReference type="VEuPathDB" id="FungiDB:PSTT_13630"/>
<comment type="caution">
    <text evidence="2">The sequence shown here is derived from an EMBL/GenBank/DDBJ whole genome shotgun (WGS) entry which is preliminary data.</text>
</comment>
<evidence type="ECO:0000256" key="1">
    <source>
        <dbReference type="SAM" id="MobiDB-lite"/>
    </source>
</evidence>
<sequence>MDLQVCTCTACIKQTITTPNGEAIPGSWVHPSTRRRHWAQNSTPQDNHRIPPVSALPSIPPPNETSPASEPDSEPAETLSEAESIRYIYYFIAWLSLVCGVSQANCRIARDWIIFIIKIFQKLPRDRTEYLESYKDSRTITKHLGLDPEIESSICCPKCFSLYEHEDAPTICAYRRSKKAQVCGEGLFKTNADKLLPGYQPVSLIRRRYPPPFKPFTPRLVYHTQPFNSWLKWFLNVPGIEDEIFTWREKVKSTTDTRIVDIQQSKAWRSFQFRTDREPARNELRLTFSVFIDWLNPFSNKLAGRQVSMGVIALTCLDLSPQSRNKHNNIFIAGIIPAPKEPDMTTISHILAPLVDELLLLNTGTFVNTPQFPGGRKLSVHLGVLIGDMVATHKIAGFASHAATLFCSWCQCLKKDMMHMQVGRIRTRRDTRSQAIRWRDSDTLVEQKRLLTLHEPSKHLTHDDQLDDWEDDKSSDSQTSLHFQDNALAHIRKALPDIIIPRGVTQVPLNLGDPKHGKLKASEWHSLFSTYLPLSLINFFVDNPAKCATDNNQNLLLNFSSLVICTNIVSLKSINDSDSNKLAEAYSLYTEISKLVFDSPKILPNHHYALHLPEQMKWWGPLSNVSEFSGERVNGILQKMKTNGIIGELIRAKFFSGGQQLTFCLSGQIEGTVLREFCQTQRLNSQAPRWSLEIDNNECDNECDNESQAKPSRLVQVHPDIYMAILQKLQSEDPTLRHYQDLPHPDGSRVVTPYANEEDTFKSTSGLYISKTKQNRLVAYQKDGHTRYAWVTHVYSLPDFNNRILVAVKALADACTGDAINIGQSFLQTLNDLELKVVQENPNRELLDPGQVIAVCAYRHLPAWTFRYHLPLVVLRQMPHDLSHLLFPSSTQ</sequence>
<evidence type="ECO:0000313" key="2">
    <source>
        <dbReference type="EMBL" id="POW22484.1"/>
    </source>
</evidence>
<dbReference type="Proteomes" id="UP000238274">
    <property type="component" value="Unassembled WGS sequence"/>
</dbReference>
<name>A0A2S4WL64_9BASI</name>
<dbReference type="OrthoDB" id="2506519at2759"/>
<evidence type="ECO:0000313" key="3">
    <source>
        <dbReference type="Proteomes" id="UP000238274"/>
    </source>
</evidence>
<keyword evidence="3" id="KW-1185">Reference proteome</keyword>